<accession>A0A117SYM6</accession>
<sequence>MKTIDRVKLIATILTLTTAVGGSSAMASTSVHRVSAPVQISFWYGIGGQLSSDVQQLVAAFNRTHPGIHVTATYQGSYSGGGPEQQKLLAAIRAGDAPDLAQMEVHSMPVFALSGHLLPLTSYMKKSGHDKPNDFISGMLVSTQFGGQYYGVPFNRSVPVLYYNETMFKKAGIANPPATWSQLAFDAKKLTKGGGNHKVYGFEPLVDWWPFEASVWSGGGHIMSANRSQATFATAAGERILTMEQQLVKSGYAKVQTGPNYWTDTTQAFAAGQTAMDIDSPGDAVEVAKAVGHRFQWNTAMFPADVMRAVPPGGGDAVMLSSTPANLRPAAWTFIQWWTAPAQSAKWSEMTGYVPVAKGALVSPGYQAFLKAHPQMRAAIEELKYQHASPASAQYLTVVQYVQQGLQSAFDLGTPVSKAMEQTQQQINSSLGN</sequence>
<evidence type="ECO:0000256" key="3">
    <source>
        <dbReference type="ARBA" id="ARBA00022729"/>
    </source>
</evidence>
<evidence type="ECO:0000256" key="1">
    <source>
        <dbReference type="ARBA" id="ARBA00008520"/>
    </source>
</evidence>
<dbReference type="InterPro" id="IPR006059">
    <property type="entry name" value="SBP"/>
</dbReference>
<evidence type="ECO:0000256" key="2">
    <source>
        <dbReference type="ARBA" id="ARBA00022448"/>
    </source>
</evidence>
<name>A0A117SYM6_9BACL</name>
<dbReference type="Proteomes" id="UP000053557">
    <property type="component" value="Unassembled WGS sequence"/>
</dbReference>
<reference evidence="5 6" key="1">
    <citation type="submission" date="2015-12" db="EMBL/GenBank/DDBJ databases">
        <title>Draft genome sequence of Acidibacillus ferrooxidans ITV001, isolated from a chalcopyrite acid mine drainage site in Brazil.</title>
        <authorList>
            <person name="Dall'Agnol H."/>
            <person name="Nancucheo I."/>
            <person name="Johnson B."/>
            <person name="Oliveira R."/>
            <person name="Leite L."/>
            <person name="Pylro V."/>
            <person name="Nunes G.L."/>
            <person name="Tzotzos G."/>
            <person name="Fernandes G.R."/>
            <person name="Dutra J."/>
            <person name="Orellana S.C."/>
            <person name="Oliveira G."/>
        </authorList>
    </citation>
    <scope>NUCLEOTIDE SEQUENCE [LARGE SCALE GENOMIC DNA]</scope>
    <source>
        <strain evidence="6">ITV01</strain>
    </source>
</reference>
<dbReference type="Gene3D" id="3.40.190.10">
    <property type="entry name" value="Periplasmic binding protein-like II"/>
    <property type="match status" value="2"/>
</dbReference>
<dbReference type="InterPro" id="IPR050490">
    <property type="entry name" value="Bact_solute-bd_prot1"/>
</dbReference>
<feature type="signal peptide" evidence="4">
    <location>
        <begin position="1"/>
        <end position="27"/>
    </location>
</feature>
<evidence type="ECO:0000313" key="6">
    <source>
        <dbReference type="Proteomes" id="UP000053557"/>
    </source>
</evidence>
<dbReference type="AlphaFoldDB" id="A0A117SYM6"/>
<dbReference type="Pfam" id="PF01547">
    <property type="entry name" value="SBP_bac_1"/>
    <property type="match status" value="1"/>
</dbReference>
<dbReference type="PANTHER" id="PTHR43649:SF30">
    <property type="entry name" value="ABC TRANSPORTER SUBSTRATE-BINDING PROTEIN"/>
    <property type="match status" value="1"/>
</dbReference>
<comment type="similarity">
    <text evidence="1">Belongs to the bacterial solute-binding protein 1 family.</text>
</comment>
<gene>
    <name evidence="5" type="ORF">ATW55_12790</name>
</gene>
<feature type="chain" id="PRO_5007156492" evidence="4">
    <location>
        <begin position="28"/>
        <end position="433"/>
    </location>
</feature>
<protein>
    <submittedName>
        <fullName evidence="5">ABC transporter substrate-binding protein</fullName>
    </submittedName>
</protein>
<dbReference type="PANTHER" id="PTHR43649">
    <property type="entry name" value="ARABINOSE-BINDING PROTEIN-RELATED"/>
    <property type="match status" value="1"/>
</dbReference>
<evidence type="ECO:0000313" key="5">
    <source>
        <dbReference type="EMBL" id="KUO97176.1"/>
    </source>
</evidence>
<dbReference type="GO" id="GO:0055085">
    <property type="term" value="P:transmembrane transport"/>
    <property type="evidence" value="ECO:0007669"/>
    <property type="project" value="InterPro"/>
</dbReference>
<keyword evidence="6" id="KW-1185">Reference proteome</keyword>
<dbReference type="RefSeq" id="WP_067711793.1">
    <property type="nucleotide sequence ID" value="NZ_LPVJ01000006.1"/>
</dbReference>
<comment type="caution">
    <text evidence="5">The sequence shown here is derived from an EMBL/GenBank/DDBJ whole genome shotgun (WGS) entry which is preliminary data.</text>
</comment>
<keyword evidence="2" id="KW-0813">Transport</keyword>
<evidence type="ECO:0000256" key="4">
    <source>
        <dbReference type="SAM" id="SignalP"/>
    </source>
</evidence>
<dbReference type="EMBL" id="LPVJ01000006">
    <property type="protein sequence ID" value="KUO97176.1"/>
    <property type="molecule type" value="Genomic_DNA"/>
</dbReference>
<dbReference type="CDD" id="cd14748">
    <property type="entry name" value="PBP2_UgpB"/>
    <property type="match status" value="1"/>
</dbReference>
<proteinExistence type="inferred from homology"/>
<dbReference type="OrthoDB" id="9795467at2"/>
<dbReference type="SUPFAM" id="SSF53850">
    <property type="entry name" value="Periplasmic binding protein-like II"/>
    <property type="match status" value="1"/>
</dbReference>
<dbReference type="PROSITE" id="PS01037">
    <property type="entry name" value="SBP_BACTERIAL_1"/>
    <property type="match status" value="1"/>
</dbReference>
<dbReference type="InterPro" id="IPR006061">
    <property type="entry name" value="SBP_1_CS"/>
</dbReference>
<keyword evidence="3 4" id="KW-0732">Signal</keyword>
<organism evidence="5 6">
    <name type="scientific">Ferroacidibacillus organovorans</name>
    <dbReference type="NCBI Taxonomy" id="1765683"/>
    <lineage>
        <taxon>Bacteria</taxon>
        <taxon>Bacillati</taxon>
        <taxon>Bacillota</taxon>
        <taxon>Bacilli</taxon>
        <taxon>Bacillales</taxon>
        <taxon>Alicyclobacillaceae</taxon>
        <taxon>Ferroacidibacillus</taxon>
    </lineage>
</organism>